<protein>
    <recommendedName>
        <fullName evidence="2">Acyltransferase 3 domain-containing protein</fullName>
    </recommendedName>
</protein>
<gene>
    <name evidence="3" type="ORF">Msi02_33100</name>
</gene>
<feature type="domain" description="Acyltransferase 3" evidence="2">
    <location>
        <begin position="27"/>
        <end position="373"/>
    </location>
</feature>
<evidence type="ECO:0000259" key="2">
    <source>
        <dbReference type="Pfam" id="PF01757"/>
    </source>
</evidence>
<feature type="transmembrane region" description="Helical" evidence="1">
    <location>
        <begin position="61"/>
        <end position="85"/>
    </location>
</feature>
<proteinExistence type="predicted"/>
<accession>A0ABQ4GM54</accession>
<evidence type="ECO:0000313" key="4">
    <source>
        <dbReference type="Proteomes" id="UP000660454"/>
    </source>
</evidence>
<dbReference type="PANTHER" id="PTHR23028:SF131">
    <property type="entry name" value="BLR2367 PROTEIN"/>
    <property type="match status" value="1"/>
</dbReference>
<feature type="transmembrane region" description="Helical" evidence="1">
    <location>
        <begin position="187"/>
        <end position="207"/>
    </location>
</feature>
<dbReference type="Proteomes" id="UP000660454">
    <property type="component" value="Unassembled WGS sequence"/>
</dbReference>
<evidence type="ECO:0000256" key="1">
    <source>
        <dbReference type="SAM" id="Phobius"/>
    </source>
</evidence>
<keyword evidence="1" id="KW-1133">Transmembrane helix</keyword>
<reference evidence="3 4" key="1">
    <citation type="submission" date="2021-01" db="EMBL/GenBank/DDBJ databases">
        <title>Whole genome shotgun sequence of Microbispora siamensis NBRC 104113.</title>
        <authorList>
            <person name="Komaki H."/>
            <person name="Tamura T."/>
        </authorList>
    </citation>
    <scope>NUCLEOTIDE SEQUENCE [LARGE SCALE GENOMIC DNA]</scope>
    <source>
        <strain evidence="3 4">NBRC 104113</strain>
    </source>
</reference>
<feature type="transmembrane region" description="Helical" evidence="1">
    <location>
        <begin position="284"/>
        <end position="304"/>
    </location>
</feature>
<feature type="transmembrane region" description="Helical" evidence="1">
    <location>
        <begin position="356"/>
        <end position="378"/>
    </location>
</feature>
<organism evidence="3 4">
    <name type="scientific">Microbispora siamensis</name>
    <dbReference type="NCBI Taxonomy" id="564413"/>
    <lineage>
        <taxon>Bacteria</taxon>
        <taxon>Bacillati</taxon>
        <taxon>Actinomycetota</taxon>
        <taxon>Actinomycetes</taxon>
        <taxon>Streptosporangiales</taxon>
        <taxon>Streptosporangiaceae</taxon>
        <taxon>Microbispora</taxon>
    </lineage>
</organism>
<dbReference type="InterPro" id="IPR050879">
    <property type="entry name" value="Acyltransferase_3"/>
</dbReference>
<feature type="transmembrane region" description="Helical" evidence="1">
    <location>
        <begin position="159"/>
        <end position="180"/>
    </location>
</feature>
<dbReference type="RefSeq" id="WP_204049151.1">
    <property type="nucleotide sequence ID" value="NZ_BOOF01000017.1"/>
</dbReference>
<dbReference type="InterPro" id="IPR002656">
    <property type="entry name" value="Acyl_transf_3_dom"/>
</dbReference>
<keyword evidence="1" id="KW-0812">Transmembrane</keyword>
<name>A0ABQ4GM54_9ACTN</name>
<feature type="transmembrane region" description="Helical" evidence="1">
    <location>
        <begin position="219"/>
        <end position="238"/>
    </location>
</feature>
<sequence>MESSADQATAPSTSATTPAVRAPARLPGLDGIRGLAALFVVLHHCRLLSFPGFPADTGPAWAGWLVYGHLAVVVFIVLSGFSLAVSPARSGWRLNGLRRFAYRRAWRILPPYWAALLFSLVVAWALIPQPGQESPTVKSVVVYGLLVQDLFGSPSPNGAFWSIAVEAQLYIVFPLMLLVLRRAGAAVLLTALTVVVALIGLLAPVVPAVDLFTRLTPQFAVLFAIGAVAAGAAARTAAPGDAHGDAHGERSPWPSRLPWLALAAAAPVVMLIVARGSVWTVEHYFWIDLAVGPAVGLLLAAVAAGRPRPFVRLLDTRALRRLGSFSYSLYLTHAPIVVVVNRLVLGPRLAPGVPMFLATLALAVPLTLLAAWLFATVFELPFQRHRGWGALRAAVLRR</sequence>
<comment type="caution">
    <text evidence="3">The sequence shown here is derived from an EMBL/GenBank/DDBJ whole genome shotgun (WGS) entry which is preliminary data.</text>
</comment>
<evidence type="ECO:0000313" key="3">
    <source>
        <dbReference type="EMBL" id="GIH62493.1"/>
    </source>
</evidence>
<dbReference type="PANTHER" id="PTHR23028">
    <property type="entry name" value="ACETYLTRANSFERASE"/>
    <property type="match status" value="1"/>
</dbReference>
<dbReference type="Pfam" id="PF01757">
    <property type="entry name" value="Acyl_transf_3"/>
    <property type="match status" value="1"/>
</dbReference>
<keyword evidence="4" id="KW-1185">Reference proteome</keyword>
<dbReference type="EMBL" id="BOOF01000017">
    <property type="protein sequence ID" value="GIH62493.1"/>
    <property type="molecule type" value="Genomic_DNA"/>
</dbReference>
<feature type="transmembrane region" description="Helical" evidence="1">
    <location>
        <begin position="259"/>
        <end position="278"/>
    </location>
</feature>
<feature type="transmembrane region" description="Helical" evidence="1">
    <location>
        <begin position="106"/>
        <end position="127"/>
    </location>
</feature>
<keyword evidence="1" id="KW-0472">Membrane</keyword>
<feature type="transmembrane region" description="Helical" evidence="1">
    <location>
        <begin position="325"/>
        <end position="344"/>
    </location>
</feature>